<dbReference type="PANTHER" id="PTHR35368:SF1">
    <property type="entry name" value="HYDROPEROXIDE REDUCTASE"/>
    <property type="match status" value="1"/>
</dbReference>
<dbReference type="SUPFAM" id="SSF82784">
    <property type="entry name" value="OsmC-like"/>
    <property type="match status" value="1"/>
</dbReference>
<dbReference type="InterPro" id="IPR052924">
    <property type="entry name" value="OsmC/Ohr_hydroprdx_reductase"/>
</dbReference>
<dbReference type="InterPro" id="IPR003718">
    <property type="entry name" value="OsmC/Ohr_fam"/>
</dbReference>
<gene>
    <name evidence="1" type="ORF">H9Q16_13275</name>
</gene>
<dbReference type="PANTHER" id="PTHR35368">
    <property type="entry name" value="HYDROPEROXIDE REDUCTASE"/>
    <property type="match status" value="1"/>
</dbReference>
<evidence type="ECO:0000313" key="1">
    <source>
        <dbReference type="EMBL" id="MBD3664899.1"/>
    </source>
</evidence>
<dbReference type="Gene3D" id="3.30.300.20">
    <property type="match status" value="1"/>
</dbReference>
<dbReference type="InterPro" id="IPR015946">
    <property type="entry name" value="KH_dom-like_a/b"/>
</dbReference>
<dbReference type="EMBL" id="JACTAG010000002">
    <property type="protein sequence ID" value="MBD3664899.1"/>
    <property type="molecule type" value="Genomic_DNA"/>
</dbReference>
<dbReference type="InterPro" id="IPR036102">
    <property type="entry name" value="OsmC/Ohrsf"/>
</dbReference>
<dbReference type="Pfam" id="PF02566">
    <property type="entry name" value="OsmC"/>
    <property type="match status" value="1"/>
</dbReference>
<evidence type="ECO:0000313" key="2">
    <source>
        <dbReference type="Proteomes" id="UP000635142"/>
    </source>
</evidence>
<sequence length="166" mass="18445">MEVTQPKEPLTVTFICNGQAVGKMRNELDVRMTEPMEEHFSLATDEGPFHGGDATAPPPLALFVGGLTGCLMTQLRAFAKRMDVTINDLRVETRVCWQWTPHGRIYETAPKSFDIDIFIDSGSSFDDQIALIKAAKKGCFVEQTLGQKNTITHRIRTGQGFVRIDG</sequence>
<reference evidence="1" key="1">
    <citation type="submission" date="2020-08" db="EMBL/GenBank/DDBJ databases">
        <title>Sulfitobacter aestuariivivens sp. nov., isolated from a tidal flat.</title>
        <authorList>
            <person name="Park S."/>
            <person name="Yoon J.-H."/>
        </authorList>
    </citation>
    <scope>NUCLEOTIDE SEQUENCE</scope>
    <source>
        <strain evidence="1">TSTF-M16</strain>
    </source>
</reference>
<comment type="caution">
    <text evidence="1">The sequence shown here is derived from an EMBL/GenBank/DDBJ whole genome shotgun (WGS) entry which is preliminary data.</text>
</comment>
<dbReference type="RefSeq" id="WP_191075908.1">
    <property type="nucleotide sequence ID" value="NZ_JACTAG010000002.1"/>
</dbReference>
<accession>A0A927HFY0</accession>
<name>A0A927HFY0_9RHOB</name>
<proteinExistence type="predicted"/>
<keyword evidence="2" id="KW-1185">Reference proteome</keyword>
<dbReference type="AlphaFoldDB" id="A0A927HFY0"/>
<dbReference type="NCBIfam" id="NF041052">
    <property type="entry name" value="OsmC_like_Se"/>
    <property type="match status" value="1"/>
</dbReference>
<organism evidence="1 2">
    <name type="scientific">Sulfitobacter aestuariivivens</name>
    <dbReference type="NCBI Taxonomy" id="2766981"/>
    <lineage>
        <taxon>Bacteria</taxon>
        <taxon>Pseudomonadati</taxon>
        <taxon>Pseudomonadota</taxon>
        <taxon>Alphaproteobacteria</taxon>
        <taxon>Rhodobacterales</taxon>
        <taxon>Roseobacteraceae</taxon>
        <taxon>Sulfitobacter</taxon>
    </lineage>
</organism>
<dbReference type="Proteomes" id="UP000635142">
    <property type="component" value="Unassembled WGS sequence"/>
</dbReference>
<protein>
    <submittedName>
        <fullName evidence="1">OsmC family protein</fullName>
    </submittedName>
</protein>